<dbReference type="HAMAP" id="MF_00213">
    <property type="entry name" value="HypA_HybF"/>
    <property type="match status" value="1"/>
</dbReference>
<keyword evidence="2 4" id="KW-0479">Metal-binding</keyword>
<dbReference type="RefSeq" id="WP_089964981.1">
    <property type="nucleotide sequence ID" value="NZ_FNJM01000001.1"/>
</dbReference>
<dbReference type="NCBIfam" id="TIGR00100">
    <property type="entry name" value="hypA"/>
    <property type="match status" value="1"/>
</dbReference>
<dbReference type="Gene3D" id="3.30.2320.80">
    <property type="match status" value="1"/>
</dbReference>
<protein>
    <recommendedName>
        <fullName evidence="4">Hydrogenase maturation factor HypA</fullName>
    </recommendedName>
</protein>
<dbReference type="OrthoDB" id="9800361at2"/>
<comment type="function">
    <text evidence="4">Involved in the maturation of [NiFe] hydrogenases. Required for nickel insertion into the metal center of the hydrogenase.</text>
</comment>
<evidence type="ECO:0000256" key="1">
    <source>
        <dbReference type="ARBA" id="ARBA00022596"/>
    </source>
</evidence>
<dbReference type="InterPro" id="IPR000688">
    <property type="entry name" value="HypA/HybF"/>
</dbReference>
<keyword evidence="6" id="KW-1185">Reference proteome</keyword>
<organism evidence="5 6">
    <name type="scientific">Clostridium gasigenes</name>
    <dbReference type="NCBI Taxonomy" id="94869"/>
    <lineage>
        <taxon>Bacteria</taxon>
        <taxon>Bacillati</taxon>
        <taxon>Bacillota</taxon>
        <taxon>Clostridia</taxon>
        <taxon>Eubacteriales</taxon>
        <taxon>Clostridiaceae</taxon>
        <taxon>Clostridium</taxon>
    </lineage>
</organism>
<evidence type="ECO:0000256" key="2">
    <source>
        <dbReference type="ARBA" id="ARBA00022723"/>
    </source>
</evidence>
<feature type="binding site" evidence="4">
    <location>
        <position position="73"/>
    </location>
    <ligand>
        <name>Zn(2+)</name>
        <dbReference type="ChEBI" id="CHEBI:29105"/>
    </ligand>
</feature>
<dbReference type="GO" id="GO:0051604">
    <property type="term" value="P:protein maturation"/>
    <property type="evidence" value="ECO:0007669"/>
    <property type="project" value="InterPro"/>
</dbReference>
<dbReference type="AlphaFoldDB" id="A0A1H0LWV1"/>
<dbReference type="Proteomes" id="UP000198597">
    <property type="component" value="Unassembled WGS sequence"/>
</dbReference>
<evidence type="ECO:0000256" key="4">
    <source>
        <dbReference type="HAMAP-Rule" id="MF_00213"/>
    </source>
</evidence>
<evidence type="ECO:0000256" key="3">
    <source>
        <dbReference type="ARBA" id="ARBA00022833"/>
    </source>
</evidence>
<name>A0A1H0LWV1_9CLOT</name>
<dbReference type="PIRSF" id="PIRSF004761">
    <property type="entry name" value="Hydrgn_mat_HypA"/>
    <property type="match status" value="1"/>
</dbReference>
<dbReference type="GO" id="GO:0008270">
    <property type="term" value="F:zinc ion binding"/>
    <property type="evidence" value="ECO:0007669"/>
    <property type="project" value="UniProtKB-UniRule"/>
</dbReference>
<feature type="binding site" evidence="4">
    <location>
        <position position="76"/>
    </location>
    <ligand>
        <name>Zn(2+)</name>
        <dbReference type="ChEBI" id="CHEBI:29105"/>
    </ligand>
</feature>
<evidence type="ECO:0000313" key="6">
    <source>
        <dbReference type="Proteomes" id="UP000198597"/>
    </source>
</evidence>
<feature type="binding site" evidence="4">
    <location>
        <position position="92"/>
    </location>
    <ligand>
        <name>Zn(2+)</name>
        <dbReference type="ChEBI" id="CHEBI:29105"/>
    </ligand>
</feature>
<comment type="similarity">
    <text evidence="4">Belongs to the HypA/HybF family.</text>
</comment>
<sequence>MHELSIISSVINMVEENCRDNNISKVEKIVLKMGEFSYINNSALIFAFESLSKDGICEGATLDIEKVIAMAYCKNCNKEFHLEFSKKECPICNSYSMDITNGYEMLLYRIEGE</sequence>
<evidence type="ECO:0000313" key="5">
    <source>
        <dbReference type="EMBL" id="SDO72637.1"/>
    </source>
</evidence>
<dbReference type="STRING" id="94869.SAMN04488529_101228"/>
<dbReference type="GO" id="GO:0016151">
    <property type="term" value="F:nickel cation binding"/>
    <property type="evidence" value="ECO:0007669"/>
    <property type="project" value="UniProtKB-UniRule"/>
</dbReference>
<dbReference type="PANTHER" id="PTHR34535:SF3">
    <property type="entry name" value="HYDROGENASE MATURATION FACTOR HYPA"/>
    <property type="match status" value="1"/>
</dbReference>
<feature type="binding site" evidence="4">
    <location>
        <position position="2"/>
    </location>
    <ligand>
        <name>Ni(2+)</name>
        <dbReference type="ChEBI" id="CHEBI:49786"/>
    </ligand>
</feature>
<dbReference type="PANTHER" id="PTHR34535">
    <property type="entry name" value="HYDROGENASE MATURATION FACTOR HYPA"/>
    <property type="match status" value="1"/>
</dbReference>
<gene>
    <name evidence="4" type="primary">hypA</name>
    <name evidence="5" type="ORF">SAMN04488529_101228</name>
</gene>
<keyword evidence="3 4" id="KW-0862">Zinc</keyword>
<accession>A0A1H0LWV1</accession>
<proteinExistence type="inferred from homology"/>
<dbReference type="Pfam" id="PF01155">
    <property type="entry name" value="HypA"/>
    <property type="match status" value="1"/>
</dbReference>
<keyword evidence="1 4" id="KW-0533">Nickel</keyword>
<dbReference type="EMBL" id="FNJM01000001">
    <property type="protein sequence ID" value="SDO72637.1"/>
    <property type="molecule type" value="Genomic_DNA"/>
</dbReference>
<reference evidence="5 6" key="1">
    <citation type="submission" date="2016-10" db="EMBL/GenBank/DDBJ databases">
        <authorList>
            <person name="de Groot N.N."/>
        </authorList>
    </citation>
    <scope>NUCLEOTIDE SEQUENCE [LARGE SCALE GENOMIC DNA]</scope>
    <source>
        <strain evidence="5 6">DSM 12272</strain>
    </source>
</reference>
<feature type="binding site" evidence="4">
    <location>
        <position position="89"/>
    </location>
    <ligand>
        <name>Zn(2+)</name>
        <dbReference type="ChEBI" id="CHEBI:29105"/>
    </ligand>
</feature>